<proteinExistence type="predicted"/>
<evidence type="ECO:0000313" key="1">
    <source>
        <dbReference type="EMBL" id="TWU21477.1"/>
    </source>
</evidence>
<dbReference type="EC" id="1.3.99.32" evidence="1"/>
<keyword evidence="1" id="KW-0560">Oxidoreductase</keyword>
<evidence type="ECO:0000313" key="2">
    <source>
        <dbReference type="Proteomes" id="UP000316304"/>
    </source>
</evidence>
<dbReference type="InterPro" id="IPR046373">
    <property type="entry name" value="Acyl-CoA_Oxase/DH_mid-dom_sf"/>
</dbReference>
<dbReference type="Gene3D" id="2.40.110.10">
    <property type="entry name" value="Butyryl-CoA Dehydrogenase, subunit A, domain 2"/>
    <property type="match status" value="1"/>
</dbReference>
<gene>
    <name evidence="1" type="primary">acd</name>
    <name evidence="1" type="ORF">Pla52o_36630</name>
</gene>
<name>A0A5C6CCH3_9BACT</name>
<sequence>MHQLCETLRQWSLRWNGVSDWPAEALRACADAGVYRWFLPPSSGGLGWSDEDQTRGYLQLSAADLTTTFVITQLVGAMRRIAGSENPTPASRWLEKLVAGEAFGTVGISHLTTSRRHLAKPVLLATENADGFVLNGMSPWVTGVPHGDVYVVGASLDDGRELLAAVPRSLPGVDPFPGTELVALSASCTDKLVFDQVQIDASMLIAGPIENVMRTGSGAGTGGLQTSTLAIGLSTAAVDFLAGEANKRPELQSVANEMQSEVKLLANDLIHAASGDTSCDAAELRGRANRMALRSTQAALTAAKGAGYVQGHPVGKWCREALFFLVWSCPQPVTQAYLCELAGIQD</sequence>
<protein>
    <submittedName>
        <fullName evidence="1">Glutaryl-CoA dehydrogenase</fullName>
        <ecNumber evidence="1">1.3.99.32</ecNumber>
    </submittedName>
</protein>
<dbReference type="SUPFAM" id="SSF56645">
    <property type="entry name" value="Acyl-CoA dehydrogenase NM domain-like"/>
    <property type="match status" value="1"/>
</dbReference>
<dbReference type="PANTHER" id="PTHR43884">
    <property type="entry name" value="ACYL-COA DEHYDROGENASE"/>
    <property type="match status" value="1"/>
</dbReference>
<dbReference type="Proteomes" id="UP000316304">
    <property type="component" value="Unassembled WGS sequence"/>
</dbReference>
<dbReference type="EMBL" id="SJPT01000006">
    <property type="protein sequence ID" value="TWU21477.1"/>
    <property type="molecule type" value="Genomic_DNA"/>
</dbReference>
<accession>A0A5C6CCH3</accession>
<reference evidence="1 2" key="1">
    <citation type="submission" date="2019-02" db="EMBL/GenBank/DDBJ databases">
        <title>Deep-cultivation of Planctomycetes and their phenomic and genomic characterization uncovers novel biology.</title>
        <authorList>
            <person name="Wiegand S."/>
            <person name="Jogler M."/>
            <person name="Boedeker C."/>
            <person name="Pinto D."/>
            <person name="Vollmers J."/>
            <person name="Rivas-Marin E."/>
            <person name="Kohn T."/>
            <person name="Peeters S.H."/>
            <person name="Heuer A."/>
            <person name="Rast P."/>
            <person name="Oberbeckmann S."/>
            <person name="Bunk B."/>
            <person name="Jeske O."/>
            <person name="Meyerdierks A."/>
            <person name="Storesund J.E."/>
            <person name="Kallscheuer N."/>
            <person name="Luecker S."/>
            <person name="Lage O.M."/>
            <person name="Pohl T."/>
            <person name="Merkel B.J."/>
            <person name="Hornburger P."/>
            <person name="Mueller R.-W."/>
            <person name="Bruemmer F."/>
            <person name="Labrenz M."/>
            <person name="Spormann A.M."/>
            <person name="Op Den Camp H."/>
            <person name="Overmann J."/>
            <person name="Amann R."/>
            <person name="Jetten M.S.M."/>
            <person name="Mascher T."/>
            <person name="Medema M.H."/>
            <person name="Devos D.P."/>
            <person name="Kaster A.-K."/>
            <person name="Ovreas L."/>
            <person name="Rohde M."/>
            <person name="Galperin M.Y."/>
            <person name="Jogler C."/>
        </authorList>
    </citation>
    <scope>NUCLEOTIDE SEQUENCE [LARGE SCALE GENOMIC DNA]</scope>
    <source>
        <strain evidence="1 2">Pla52o</strain>
    </source>
</reference>
<dbReference type="Gene3D" id="1.10.540.10">
    <property type="entry name" value="Acyl-CoA dehydrogenase/oxidase, N-terminal domain"/>
    <property type="match status" value="1"/>
</dbReference>
<dbReference type="GO" id="GO:0050660">
    <property type="term" value="F:flavin adenine dinucleotide binding"/>
    <property type="evidence" value="ECO:0007669"/>
    <property type="project" value="InterPro"/>
</dbReference>
<dbReference type="PANTHER" id="PTHR43884:SF12">
    <property type="entry name" value="ISOVALERYL-COA DEHYDROGENASE, MITOCHONDRIAL-RELATED"/>
    <property type="match status" value="1"/>
</dbReference>
<comment type="caution">
    <text evidence="1">The sequence shown here is derived from an EMBL/GenBank/DDBJ whole genome shotgun (WGS) entry which is preliminary data.</text>
</comment>
<dbReference type="InterPro" id="IPR009100">
    <property type="entry name" value="AcylCoA_DH/oxidase_NM_dom_sf"/>
</dbReference>
<organism evidence="1 2">
    <name type="scientific">Novipirellula galeiformis</name>
    <dbReference type="NCBI Taxonomy" id="2528004"/>
    <lineage>
        <taxon>Bacteria</taxon>
        <taxon>Pseudomonadati</taxon>
        <taxon>Planctomycetota</taxon>
        <taxon>Planctomycetia</taxon>
        <taxon>Pirellulales</taxon>
        <taxon>Pirellulaceae</taxon>
        <taxon>Novipirellula</taxon>
    </lineage>
</organism>
<dbReference type="InterPro" id="IPR037069">
    <property type="entry name" value="AcylCoA_DH/ox_N_sf"/>
</dbReference>
<keyword evidence="2" id="KW-1185">Reference proteome</keyword>
<dbReference type="GO" id="GO:0003995">
    <property type="term" value="F:acyl-CoA dehydrogenase activity"/>
    <property type="evidence" value="ECO:0007669"/>
    <property type="project" value="TreeGrafter"/>
</dbReference>
<dbReference type="AlphaFoldDB" id="A0A5C6CCH3"/>